<gene>
    <name evidence="2" type="ORF">DU506_06340</name>
</gene>
<feature type="transmembrane region" description="Helical" evidence="1">
    <location>
        <begin position="12"/>
        <end position="32"/>
    </location>
</feature>
<evidence type="ECO:0000313" key="2">
    <source>
        <dbReference type="EMBL" id="RCV92644.1"/>
    </source>
</evidence>
<name>A0A368U6R9_9GAMM</name>
<organism evidence="2 3">
    <name type="scientific">Vreelandella rituensis</name>
    <dbReference type="NCBI Taxonomy" id="2282306"/>
    <lineage>
        <taxon>Bacteria</taxon>
        <taxon>Pseudomonadati</taxon>
        <taxon>Pseudomonadota</taxon>
        <taxon>Gammaproteobacteria</taxon>
        <taxon>Oceanospirillales</taxon>
        <taxon>Halomonadaceae</taxon>
        <taxon>Vreelandella</taxon>
    </lineage>
</organism>
<keyword evidence="3" id="KW-1185">Reference proteome</keyword>
<dbReference type="Proteomes" id="UP000253204">
    <property type="component" value="Unassembled WGS sequence"/>
</dbReference>
<dbReference type="InterPro" id="IPR021836">
    <property type="entry name" value="DUF3429"/>
</dbReference>
<dbReference type="AlphaFoldDB" id="A0A368U6R9"/>
<reference evidence="2 3" key="1">
    <citation type="submission" date="2018-07" db="EMBL/GenBank/DDBJ databases">
        <title>Halomonas rutogse sp. nov., isolated from Lake TangqianCo on Tibetan Plateau.</title>
        <authorList>
            <person name="Lu H."/>
            <person name="Xing P."/>
            <person name="Wu Q."/>
        </authorList>
    </citation>
    <scope>NUCLEOTIDE SEQUENCE [LARGE SCALE GENOMIC DNA]</scope>
    <source>
        <strain evidence="2 3">TQ8S</strain>
    </source>
</reference>
<evidence type="ECO:0000313" key="3">
    <source>
        <dbReference type="Proteomes" id="UP000253204"/>
    </source>
</evidence>
<keyword evidence="1" id="KW-1133">Transmembrane helix</keyword>
<protein>
    <submittedName>
        <fullName evidence="2">DUF3429 domain-containing protein</fullName>
    </submittedName>
</protein>
<proteinExistence type="predicted"/>
<feature type="transmembrane region" description="Helical" evidence="1">
    <location>
        <begin position="86"/>
        <end position="113"/>
    </location>
</feature>
<sequence length="154" mass="17107">MAKMIDDRRVVWLLGLAGLIPFIVTGVLAWTAPSSWQLIAVYAFLYYSAVILSFLGGVQWGMALSHHIDERASISRRLALAMVPSLIAWPALLLNLSTGAWVLAIGFILIWAYDASREGRAGFPGWYLPLRSLLSVVVILTHLLVIWRLKYLSG</sequence>
<feature type="transmembrane region" description="Helical" evidence="1">
    <location>
        <begin position="125"/>
        <end position="147"/>
    </location>
</feature>
<comment type="caution">
    <text evidence="2">The sequence shown here is derived from an EMBL/GenBank/DDBJ whole genome shotgun (WGS) entry which is preliminary data.</text>
</comment>
<accession>A0A368U6R9</accession>
<dbReference type="EMBL" id="QPIJ01000010">
    <property type="protein sequence ID" value="RCV92644.1"/>
    <property type="molecule type" value="Genomic_DNA"/>
</dbReference>
<dbReference type="PANTHER" id="PTHR15887">
    <property type="entry name" value="TRANSMEMBRANE PROTEIN 69"/>
    <property type="match status" value="1"/>
</dbReference>
<dbReference type="PANTHER" id="PTHR15887:SF1">
    <property type="entry name" value="TRANSMEMBRANE PROTEIN 69"/>
    <property type="match status" value="1"/>
</dbReference>
<keyword evidence="1" id="KW-0812">Transmembrane</keyword>
<keyword evidence="1" id="KW-0472">Membrane</keyword>
<dbReference type="RefSeq" id="WP_114486105.1">
    <property type="nucleotide sequence ID" value="NZ_CBCSHM010000036.1"/>
</dbReference>
<dbReference type="OrthoDB" id="8591832at2"/>
<dbReference type="Pfam" id="PF11911">
    <property type="entry name" value="DUF3429"/>
    <property type="match status" value="1"/>
</dbReference>
<feature type="transmembrane region" description="Helical" evidence="1">
    <location>
        <begin position="44"/>
        <end position="65"/>
    </location>
</feature>
<evidence type="ECO:0000256" key="1">
    <source>
        <dbReference type="SAM" id="Phobius"/>
    </source>
</evidence>